<name>A0A8H7XSQ4_PSICU</name>
<feature type="compositionally biased region" description="Polar residues" evidence="1">
    <location>
        <begin position="180"/>
        <end position="197"/>
    </location>
</feature>
<comment type="caution">
    <text evidence="2">The sequence shown here is derived from an EMBL/GenBank/DDBJ whole genome shotgun (WGS) entry which is preliminary data.</text>
</comment>
<proteinExistence type="predicted"/>
<dbReference type="AlphaFoldDB" id="A0A8H7XSQ4"/>
<evidence type="ECO:0008006" key="3">
    <source>
        <dbReference type="Google" id="ProtNLM"/>
    </source>
</evidence>
<evidence type="ECO:0000313" key="2">
    <source>
        <dbReference type="EMBL" id="KAG5164985.1"/>
    </source>
</evidence>
<reference evidence="2" key="1">
    <citation type="submission" date="2021-02" db="EMBL/GenBank/DDBJ databases">
        <title>Psilocybe cubensis genome.</title>
        <authorList>
            <person name="Mckernan K.J."/>
            <person name="Crawford S."/>
            <person name="Trippe A."/>
            <person name="Kane L.T."/>
            <person name="Mclaughlin S."/>
        </authorList>
    </citation>
    <scope>NUCLEOTIDE SEQUENCE [LARGE SCALE GENOMIC DNA]</scope>
    <source>
        <strain evidence="2">MGC-MH-2018</strain>
    </source>
</reference>
<dbReference type="Gene3D" id="3.30.160.60">
    <property type="entry name" value="Classic Zinc Finger"/>
    <property type="match status" value="1"/>
</dbReference>
<feature type="region of interest" description="Disordered" evidence="1">
    <location>
        <begin position="1"/>
        <end position="42"/>
    </location>
</feature>
<dbReference type="EMBL" id="JAFIQS010000010">
    <property type="protein sequence ID" value="KAG5164985.1"/>
    <property type="molecule type" value="Genomic_DNA"/>
</dbReference>
<sequence length="313" mass="34328">MDSLPSHISPPLSPTAIPEMPDGSILSFRLSPPTTPNKGCSSLYNRSATFPGLSAGIPPPHFAYTGNSGGDILHKDSTTSVSETMSNMQLHERPLRHSVLPESEEPVSPIPDRMFAEIPGYHLRYSEREHGSPRSPGSPARKMSMAFPARSPSSSPKSPGFHNMGRIPSISKLRERARKTSTPYTRARSTMGSSSVSADDRDILPYDTFKVSNKDKMIECGWQGCKSQIRNNQDALQTHLGRHHMNSNGGKCQWDNCTDDTKFFIAENLAKHTAAKHVATYLRTCPLCGTSLTPQAVAAHMKAEHAEKVLYKS</sequence>
<gene>
    <name evidence="2" type="ORF">JR316_009679</name>
</gene>
<evidence type="ECO:0000256" key="1">
    <source>
        <dbReference type="SAM" id="MobiDB-lite"/>
    </source>
</evidence>
<feature type="region of interest" description="Disordered" evidence="1">
    <location>
        <begin position="125"/>
        <end position="197"/>
    </location>
</feature>
<accession>A0A8H7XSQ4</accession>
<feature type="compositionally biased region" description="Low complexity" evidence="1">
    <location>
        <begin position="1"/>
        <end position="10"/>
    </location>
</feature>
<organism evidence="2">
    <name type="scientific">Psilocybe cubensis</name>
    <name type="common">Psychedelic mushroom</name>
    <name type="synonym">Stropharia cubensis</name>
    <dbReference type="NCBI Taxonomy" id="181762"/>
    <lineage>
        <taxon>Eukaryota</taxon>
        <taxon>Fungi</taxon>
        <taxon>Dikarya</taxon>
        <taxon>Basidiomycota</taxon>
        <taxon>Agaricomycotina</taxon>
        <taxon>Agaricomycetes</taxon>
        <taxon>Agaricomycetidae</taxon>
        <taxon>Agaricales</taxon>
        <taxon>Agaricineae</taxon>
        <taxon>Strophariaceae</taxon>
        <taxon>Psilocybe</taxon>
    </lineage>
</organism>
<protein>
    <recommendedName>
        <fullName evidence="3">C2H2-type domain-containing protein</fullName>
    </recommendedName>
</protein>